<evidence type="ECO:0000313" key="5">
    <source>
        <dbReference type="Proteomes" id="UP000249354"/>
    </source>
</evidence>
<comment type="caution">
    <text evidence="4">The sequence shown here is derived from an EMBL/GenBank/DDBJ whole genome shotgun (WGS) entry which is preliminary data.</text>
</comment>
<reference evidence="5" key="1">
    <citation type="submission" date="2018-04" db="EMBL/GenBank/DDBJ databases">
        <authorList>
            <person name="Cornet L."/>
        </authorList>
    </citation>
    <scope>NUCLEOTIDE SEQUENCE [LARGE SCALE GENOMIC DNA]</scope>
</reference>
<evidence type="ECO:0000256" key="1">
    <source>
        <dbReference type="SAM" id="MobiDB-lite"/>
    </source>
</evidence>
<dbReference type="Proteomes" id="UP000249354">
    <property type="component" value="Unassembled WGS sequence"/>
</dbReference>
<sequence>MVMKNFLLGLSKFVLGIILAMLIMSIAGLAMARFFMTRMVELPERPTYDSELPEADRPNPTASDSEASLTTPKVVVSEAAKPEEKPKNEEEALQSGEYKATVNQSVGLILRDGPGPDYGQIGGIEYQQSMVVVAEDNGWLKVKLSNGQTGWIKDGNISRE</sequence>
<protein>
    <submittedName>
        <fullName evidence="4">SH3 domain-containing protein</fullName>
    </submittedName>
</protein>
<feature type="compositionally biased region" description="Basic and acidic residues" evidence="1">
    <location>
        <begin position="80"/>
        <end position="90"/>
    </location>
</feature>
<dbReference type="Gene3D" id="2.30.30.40">
    <property type="entry name" value="SH3 Domains"/>
    <property type="match status" value="1"/>
</dbReference>
<feature type="domain" description="SH3b" evidence="3">
    <location>
        <begin position="97"/>
        <end position="160"/>
    </location>
</feature>
<reference evidence="4 5" key="2">
    <citation type="submission" date="2018-06" db="EMBL/GenBank/DDBJ databases">
        <title>Metagenomic assembly of (sub)arctic Cyanobacteria and their associated microbiome from non-axenic cultures.</title>
        <authorList>
            <person name="Baurain D."/>
        </authorList>
    </citation>
    <scope>NUCLEOTIDE SEQUENCE [LARGE SCALE GENOMIC DNA]</scope>
    <source>
        <strain evidence="4">ULC129bin1</strain>
    </source>
</reference>
<dbReference type="SMART" id="SM00287">
    <property type="entry name" value="SH3b"/>
    <property type="match status" value="1"/>
</dbReference>
<gene>
    <name evidence="4" type="ORF">DCF25_18135</name>
</gene>
<feature type="transmembrane region" description="Helical" evidence="2">
    <location>
        <begin position="13"/>
        <end position="35"/>
    </location>
</feature>
<keyword evidence="2" id="KW-1133">Transmembrane helix</keyword>
<dbReference type="PROSITE" id="PS51781">
    <property type="entry name" value="SH3B"/>
    <property type="match status" value="1"/>
</dbReference>
<dbReference type="AlphaFoldDB" id="A0A2W4TZH4"/>
<dbReference type="InterPro" id="IPR003646">
    <property type="entry name" value="SH3-like_bac-type"/>
</dbReference>
<feature type="region of interest" description="Disordered" evidence="1">
    <location>
        <begin position="47"/>
        <end position="96"/>
    </location>
</feature>
<feature type="compositionally biased region" description="Polar residues" evidence="1">
    <location>
        <begin position="60"/>
        <end position="71"/>
    </location>
</feature>
<name>A0A2W4TZH4_9CYAN</name>
<dbReference type="Pfam" id="PF08239">
    <property type="entry name" value="SH3_3"/>
    <property type="match status" value="1"/>
</dbReference>
<keyword evidence="2" id="KW-0472">Membrane</keyword>
<proteinExistence type="predicted"/>
<evidence type="ECO:0000256" key="2">
    <source>
        <dbReference type="SAM" id="Phobius"/>
    </source>
</evidence>
<dbReference type="EMBL" id="QBMC01000157">
    <property type="protein sequence ID" value="PZO12160.1"/>
    <property type="molecule type" value="Genomic_DNA"/>
</dbReference>
<accession>A0A2W4TZH4</accession>
<evidence type="ECO:0000313" key="4">
    <source>
        <dbReference type="EMBL" id="PZO12160.1"/>
    </source>
</evidence>
<evidence type="ECO:0000259" key="3">
    <source>
        <dbReference type="PROSITE" id="PS51781"/>
    </source>
</evidence>
<organism evidence="4 5">
    <name type="scientific">Leptolyngbya foveolarum</name>
    <dbReference type="NCBI Taxonomy" id="47253"/>
    <lineage>
        <taxon>Bacteria</taxon>
        <taxon>Bacillati</taxon>
        <taxon>Cyanobacteriota</taxon>
        <taxon>Cyanophyceae</taxon>
        <taxon>Leptolyngbyales</taxon>
        <taxon>Leptolyngbyaceae</taxon>
        <taxon>Leptolyngbya group</taxon>
        <taxon>Leptolyngbya</taxon>
    </lineage>
</organism>
<keyword evidence="2" id="KW-0812">Transmembrane</keyword>